<sequence>MYLTFKDKHDSNVAQRDVWYKKEKCYFDCLYHNRLSLSSTLCGEEPNVALHQKLYLIFSEHTLFTLVRENQQISDFCTSLGRKPYCLSSTCCGEEPANERFGKIKPLFAVSFHAKFQT</sequence>
<dbReference type="Proteomes" id="UP000516388">
    <property type="component" value="Chromosome"/>
</dbReference>
<evidence type="ECO:0000313" key="2">
    <source>
        <dbReference type="Proteomes" id="UP000516388"/>
    </source>
</evidence>
<protein>
    <submittedName>
        <fullName evidence="1">Uncharacterized protein</fullName>
    </submittedName>
</protein>
<dbReference type="EMBL" id="CP061470">
    <property type="protein sequence ID" value="QNU19900.1"/>
    <property type="molecule type" value="Genomic_DNA"/>
</dbReference>
<keyword evidence="2" id="KW-1185">Reference proteome</keyword>
<accession>A0A7H1S061</accession>
<proteinExistence type="predicted"/>
<dbReference type="RefSeq" id="WP_190300182.1">
    <property type="nucleotide sequence ID" value="NZ_CP061470.1"/>
</dbReference>
<reference evidence="1 2" key="1">
    <citation type="submission" date="2020-09" db="EMBL/GenBank/DDBJ databases">
        <title>Complete Geobacillus genomes through the use of hybrid genome assembly.</title>
        <authorList>
            <person name="Vera D.L."/>
            <person name="Venkateswaran K."/>
            <person name="Singh N.K."/>
            <person name="Landry K."/>
        </authorList>
    </citation>
    <scope>NUCLEOTIDE SEQUENCE [LARGE SCALE GENOMIC DNA]</scope>
    <source>
        <strain evidence="1 2">SURF-189</strain>
    </source>
</reference>
<name>A0A7H1S061_9BACL</name>
<dbReference type="AlphaFoldDB" id="A0A7H1S061"/>
<evidence type="ECO:0000313" key="1">
    <source>
        <dbReference type="EMBL" id="QNU19900.1"/>
    </source>
</evidence>
<organism evidence="1 2">
    <name type="scientific">Geobacillus zalihae</name>
    <dbReference type="NCBI Taxonomy" id="213419"/>
    <lineage>
        <taxon>Bacteria</taxon>
        <taxon>Bacillati</taxon>
        <taxon>Bacillota</taxon>
        <taxon>Bacilli</taxon>
        <taxon>Bacillales</taxon>
        <taxon>Anoxybacillaceae</taxon>
        <taxon>Geobacillus</taxon>
    </lineage>
</organism>
<dbReference type="KEGG" id="gza:IC807_15165"/>
<gene>
    <name evidence="1" type="ORF">IC807_15165</name>
</gene>